<proteinExistence type="predicted"/>
<feature type="compositionally biased region" description="Basic and acidic residues" evidence="1">
    <location>
        <begin position="21"/>
        <end position="34"/>
    </location>
</feature>
<feature type="compositionally biased region" description="Basic residues" evidence="1">
    <location>
        <begin position="53"/>
        <end position="82"/>
    </location>
</feature>
<feature type="region of interest" description="Disordered" evidence="1">
    <location>
        <begin position="1"/>
        <end position="118"/>
    </location>
</feature>
<dbReference type="InParanoid" id="A0A059BHH2"/>
<feature type="compositionally biased region" description="Basic and acidic residues" evidence="1">
    <location>
        <begin position="91"/>
        <end position="118"/>
    </location>
</feature>
<protein>
    <submittedName>
        <fullName evidence="2">Uncharacterized protein</fullName>
    </submittedName>
</protein>
<evidence type="ECO:0000256" key="1">
    <source>
        <dbReference type="SAM" id="MobiDB-lite"/>
    </source>
</evidence>
<dbReference type="AlphaFoldDB" id="A0A059BHH2"/>
<dbReference type="EMBL" id="KK198759">
    <property type="protein sequence ID" value="KCW65548.1"/>
    <property type="molecule type" value="Genomic_DNA"/>
</dbReference>
<dbReference type="Gramene" id="KCW65548">
    <property type="protein sequence ID" value="KCW65548"/>
    <property type="gene ID" value="EUGRSUZ_G02945"/>
</dbReference>
<organism evidence="2">
    <name type="scientific">Eucalyptus grandis</name>
    <name type="common">Flooded gum</name>
    <dbReference type="NCBI Taxonomy" id="71139"/>
    <lineage>
        <taxon>Eukaryota</taxon>
        <taxon>Viridiplantae</taxon>
        <taxon>Streptophyta</taxon>
        <taxon>Embryophyta</taxon>
        <taxon>Tracheophyta</taxon>
        <taxon>Spermatophyta</taxon>
        <taxon>Magnoliopsida</taxon>
        <taxon>eudicotyledons</taxon>
        <taxon>Gunneridae</taxon>
        <taxon>Pentapetalae</taxon>
        <taxon>rosids</taxon>
        <taxon>malvids</taxon>
        <taxon>Myrtales</taxon>
        <taxon>Myrtaceae</taxon>
        <taxon>Myrtoideae</taxon>
        <taxon>Eucalypteae</taxon>
        <taxon>Eucalyptus</taxon>
    </lineage>
</organism>
<evidence type="ECO:0000313" key="2">
    <source>
        <dbReference type="EMBL" id="KCW65548.1"/>
    </source>
</evidence>
<gene>
    <name evidence="2" type="ORF">EUGRSUZ_G02945</name>
</gene>
<reference evidence="2" key="1">
    <citation type="submission" date="2013-07" db="EMBL/GenBank/DDBJ databases">
        <title>The genome of Eucalyptus grandis.</title>
        <authorList>
            <person name="Schmutz J."/>
            <person name="Hayes R."/>
            <person name="Myburg A."/>
            <person name="Tuskan G."/>
            <person name="Grattapaglia D."/>
            <person name="Rokhsar D.S."/>
        </authorList>
    </citation>
    <scope>NUCLEOTIDE SEQUENCE</scope>
    <source>
        <tissue evidence="2">Leaf extractions</tissue>
    </source>
</reference>
<sequence>MTATGAESARTHPSVAVLAPAEEHGDAAPHDVEPRPLLAHQPRAPPGEGAPSLRRRPRPRRRRRRRRRWRRRPPAPRRRRLLPRQLPLVVERWRDTTDAQRERERERERDYSGGKKTM</sequence>
<name>A0A059BHH2_EUCGR</name>
<accession>A0A059BHH2</accession>